<comment type="caution">
    <text evidence="1">The sequence shown here is derived from an EMBL/GenBank/DDBJ whole genome shotgun (WGS) entry which is preliminary data.</text>
</comment>
<organism evidence="1 2">
    <name type="scientific">Candidatus Neomicrothrix subdominans</name>
    <dbReference type="NCBI Taxonomy" id="2954438"/>
    <lineage>
        <taxon>Bacteria</taxon>
        <taxon>Bacillati</taxon>
        <taxon>Actinomycetota</taxon>
        <taxon>Acidimicrobiia</taxon>
        <taxon>Acidimicrobiales</taxon>
        <taxon>Microthrixaceae</taxon>
        <taxon>Candidatus Neomicrothrix</taxon>
    </lineage>
</organism>
<dbReference type="AlphaFoldDB" id="A0A936NCR6"/>
<protein>
    <submittedName>
        <fullName evidence="1">Uncharacterized protein</fullName>
    </submittedName>
</protein>
<dbReference type="EMBL" id="JADJZA010000007">
    <property type="protein sequence ID" value="MBK9297873.1"/>
    <property type="molecule type" value="Genomic_DNA"/>
</dbReference>
<accession>A0A936NCR6</accession>
<sequence length="137" mass="14456">MAEEPGGTDEAAPDGPTGLSGWLRRLFGGLAPSERTRGYPTSSNRASSMHLFWDLPGRFVEVGVTLTILDEPRTDDLYFWALQVGFEDAASGRRQGAAHTGPQWAAQHPGHGAVNWGGYGAVGELDGGQGMAAFLVG</sequence>
<proteinExistence type="predicted"/>
<gene>
    <name evidence="1" type="ORF">IPN02_13785</name>
</gene>
<evidence type="ECO:0000313" key="1">
    <source>
        <dbReference type="EMBL" id="MBK9297873.1"/>
    </source>
</evidence>
<evidence type="ECO:0000313" key="2">
    <source>
        <dbReference type="Proteomes" id="UP000727993"/>
    </source>
</evidence>
<dbReference type="Proteomes" id="UP000727993">
    <property type="component" value="Unassembled WGS sequence"/>
</dbReference>
<name>A0A936NCR6_9ACTN</name>
<reference evidence="1 2" key="1">
    <citation type="submission" date="2020-10" db="EMBL/GenBank/DDBJ databases">
        <title>Connecting structure to function with the recovery of over 1000 high-quality activated sludge metagenome-assembled genomes encoding full-length rRNA genes using long-read sequencing.</title>
        <authorList>
            <person name="Singleton C.M."/>
            <person name="Petriglieri F."/>
            <person name="Kristensen J.M."/>
            <person name="Kirkegaard R.H."/>
            <person name="Michaelsen T.Y."/>
            <person name="Andersen M.H."/>
            <person name="Karst S.M."/>
            <person name="Dueholm M.S."/>
            <person name="Nielsen P.H."/>
            <person name="Albertsen M."/>
        </authorList>
    </citation>
    <scope>NUCLEOTIDE SEQUENCE [LARGE SCALE GENOMIC DNA]</scope>
    <source>
        <strain evidence="1">Lyne_18-Q3-R50-59_MAXAC.006</strain>
    </source>
</reference>